<keyword evidence="3" id="KW-1185">Reference proteome</keyword>
<evidence type="ECO:0000313" key="3">
    <source>
        <dbReference type="Proteomes" id="UP000186922"/>
    </source>
</evidence>
<protein>
    <submittedName>
        <fullName evidence="2">Uncharacterized protein</fullName>
    </submittedName>
</protein>
<accession>A0A1D1WAU5</accession>
<dbReference type="AlphaFoldDB" id="A0A1D1WAU5"/>
<name>A0A1D1WAU5_RAMVA</name>
<reference evidence="2 3" key="1">
    <citation type="journal article" date="2016" name="Nat. Commun.">
        <title>Extremotolerant tardigrade genome and improved radiotolerance of human cultured cells by tardigrade-unique protein.</title>
        <authorList>
            <person name="Hashimoto T."/>
            <person name="Horikawa D.D."/>
            <person name="Saito Y."/>
            <person name="Kuwahara H."/>
            <person name="Kozuka-Hata H."/>
            <person name="Shin-I T."/>
            <person name="Minakuchi Y."/>
            <person name="Ohishi K."/>
            <person name="Motoyama A."/>
            <person name="Aizu T."/>
            <person name="Enomoto A."/>
            <person name="Kondo K."/>
            <person name="Tanaka S."/>
            <person name="Hara Y."/>
            <person name="Koshikawa S."/>
            <person name="Sagara H."/>
            <person name="Miura T."/>
            <person name="Yokobori S."/>
            <person name="Miyagawa K."/>
            <person name="Suzuki Y."/>
            <person name="Kubo T."/>
            <person name="Oyama M."/>
            <person name="Kohara Y."/>
            <person name="Fujiyama A."/>
            <person name="Arakawa K."/>
            <person name="Katayama T."/>
            <person name="Toyoda A."/>
            <person name="Kunieda T."/>
        </authorList>
    </citation>
    <scope>NUCLEOTIDE SEQUENCE [LARGE SCALE GENOMIC DNA]</scope>
    <source>
        <strain evidence="2 3">YOKOZUNA-1</strain>
    </source>
</reference>
<sequence>MHFNKSFLARSLNVKKLITFLSMCTIVAVVFLRDRHNNKFQRGHVRGEKESLPKESKFSANCAERKWKATGRP</sequence>
<keyword evidence="1" id="KW-1133">Transmembrane helix</keyword>
<keyword evidence="1" id="KW-0472">Membrane</keyword>
<dbReference type="Proteomes" id="UP000186922">
    <property type="component" value="Unassembled WGS sequence"/>
</dbReference>
<evidence type="ECO:0000256" key="1">
    <source>
        <dbReference type="SAM" id="Phobius"/>
    </source>
</evidence>
<gene>
    <name evidence="2" type="primary">RvY_19280</name>
    <name evidence="2" type="synonym">RvY_19280.1</name>
    <name evidence="2" type="ORF">RvY_19280-1</name>
</gene>
<evidence type="ECO:0000313" key="2">
    <source>
        <dbReference type="EMBL" id="GAV09798.1"/>
    </source>
</evidence>
<feature type="transmembrane region" description="Helical" evidence="1">
    <location>
        <begin position="12"/>
        <end position="32"/>
    </location>
</feature>
<keyword evidence="1" id="KW-0812">Transmembrane</keyword>
<organism evidence="2 3">
    <name type="scientific">Ramazzottius varieornatus</name>
    <name type="common">Water bear</name>
    <name type="synonym">Tardigrade</name>
    <dbReference type="NCBI Taxonomy" id="947166"/>
    <lineage>
        <taxon>Eukaryota</taxon>
        <taxon>Metazoa</taxon>
        <taxon>Ecdysozoa</taxon>
        <taxon>Tardigrada</taxon>
        <taxon>Eutardigrada</taxon>
        <taxon>Parachela</taxon>
        <taxon>Hypsibioidea</taxon>
        <taxon>Ramazzottiidae</taxon>
        <taxon>Ramazzottius</taxon>
    </lineage>
</organism>
<proteinExistence type="predicted"/>
<comment type="caution">
    <text evidence="2">The sequence shown here is derived from an EMBL/GenBank/DDBJ whole genome shotgun (WGS) entry which is preliminary data.</text>
</comment>
<dbReference type="EMBL" id="BDGG01000028">
    <property type="protein sequence ID" value="GAV09798.1"/>
    <property type="molecule type" value="Genomic_DNA"/>
</dbReference>